<feature type="compositionally biased region" description="Polar residues" evidence="1">
    <location>
        <begin position="88"/>
        <end position="98"/>
    </location>
</feature>
<dbReference type="PANTHER" id="PTHR46601:SF1">
    <property type="entry name" value="ADF-H DOMAIN-CONTAINING PROTEIN"/>
    <property type="match status" value="1"/>
</dbReference>
<gene>
    <name evidence="2" type="ORF">ACEWY4_010290</name>
</gene>
<dbReference type="PANTHER" id="PTHR46601">
    <property type="entry name" value="ULP_PROTEASE DOMAIN-CONTAINING PROTEIN"/>
    <property type="match status" value="1"/>
</dbReference>
<proteinExistence type="predicted"/>
<feature type="compositionally biased region" description="Basic and acidic residues" evidence="1">
    <location>
        <begin position="17"/>
        <end position="42"/>
    </location>
</feature>
<feature type="region of interest" description="Disordered" evidence="1">
    <location>
        <begin position="135"/>
        <end position="154"/>
    </location>
</feature>
<comment type="caution">
    <text evidence="2">The sequence shown here is derived from an EMBL/GenBank/DDBJ whole genome shotgun (WGS) entry which is preliminary data.</text>
</comment>
<dbReference type="AlphaFoldDB" id="A0ABD1K1H7"/>
<evidence type="ECO:0000256" key="1">
    <source>
        <dbReference type="SAM" id="MobiDB-lite"/>
    </source>
</evidence>
<reference evidence="2 3" key="1">
    <citation type="submission" date="2024-09" db="EMBL/GenBank/DDBJ databases">
        <title>A chromosome-level genome assembly of Gray's grenadier anchovy, Coilia grayii.</title>
        <authorList>
            <person name="Fu Z."/>
        </authorList>
    </citation>
    <scope>NUCLEOTIDE SEQUENCE [LARGE SCALE GENOMIC DNA]</scope>
    <source>
        <strain evidence="2">G4</strain>
        <tissue evidence="2">Muscle</tissue>
    </source>
</reference>
<organism evidence="2 3">
    <name type="scientific">Coilia grayii</name>
    <name type="common">Gray's grenadier anchovy</name>
    <dbReference type="NCBI Taxonomy" id="363190"/>
    <lineage>
        <taxon>Eukaryota</taxon>
        <taxon>Metazoa</taxon>
        <taxon>Chordata</taxon>
        <taxon>Craniata</taxon>
        <taxon>Vertebrata</taxon>
        <taxon>Euteleostomi</taxon>
        <taxon>Actinopterygii</taxon>
        <taxon>Neopterygii</taxon>
        <taxon>Teleostei</taxon>
        <taxon>Clupei</taxon>
        <taxon>Clupeiformes</taxon>
        <taxon>Clupeoidei</taxon>
        <taxon>Engraulidae</taxon>
        <taxon>Coilinae</taxon>
        <taxon>Coilia</taxon>
    </lineage>
</organism>
<feature type="compositionally biased region" description="Basic and acidic residues" evidence="1">
    <location>
        <begin position="66"/>
        <end position="77"/>
    </location>
</feature>
<keyword evidence="3" id="KW-1185">Reference proteome</keyword>
<dbReference type="EMBL" id="JBHFQA010000009">
    <property type="protein sequence ID" value="KAL2092978.1"/>
    <property type="molecule type" value="Genomic_DNA"/>
</dbReference>
<protein>
    <submittedName>
        <fullName evidence="2">Uncharacterized protein</fullName>
    </submittedName>
</protein>
<feature type="region of interest" description="Disordered" evidence="1">
    <location>
        <begin position="1"/>
        <end position="119"/>
    </location>
</feature>
<evidence type="ECO:0000313" key="2">
    <source>
        <dbReference type="EMBL" id="KAL2092978.1"/>
    </source>
</evidence>
<sequence length="814" mass="94727">MAPPLSAAEMQRRYRAKRDADPERRAVYLQKEREKWKKDTASGKKKGISNMTEREKRVQRKKWRERKREAKAREKARAAIQPDPTPDTVATSPPNTHTSPEHSRQRKLGKVQRRRNKKRLEREIEKLKALLKKEKSKKEKYRKRWQRSQAKLPDQSPLAKLDRVLQSTVPQQLCRELLFHATVVEEIRRKYKNTKKEREKQMLARATVGKLIRKYKLQTVAQKTFGFSQKRAKKQGSIASFEWKARNIRTCTREKIKTFFLRDDISRLTTGKKETITKNKQKKQKRLLLDTLKNLHRRFLAESREQMSFSLFCRARPFWVVQPTQSDRNTCLCKTHENLQFMASPLYRCGLLSTKHLEQLADASMCNTESKSCAYGECGTCKATAIPTLRLATNDALKFHQWATESISSAEDKKSIITVKKECTMTEDETLTAFQERMVKFKSHLFNIRWQYRAYRELRENLLSHECLLHIDFSENYVCKYSDEVQSVHFGGSHQQATLHTGVLYTAQSPPLPFCSISPSRRHDPPAIWAHLHPVLDMIKERFPDVSCLHFFSDGPATQYRQKGNFFLLSSEPFRRGFNEVTWSFFEANHGKGAPDGVGGTLKRSADRLVCMGIDIPSAEMLYLKLKERDSAVQLFFTREDSVETKAHEMLQLPPLTAIKGTMRVHQVLSKQKGKILYRDVSCFCRRQQGVIDCPCYELKEAVLQEEEAQGKEMTRASRPEVFGADHVGRWVVVEYDHDFYPGVITRVEDGNLEVDCLHKKGINKFYWPSPRRDISWYNESQVLCLIEPTAEPTAHARYLQLNAATWKLIEEQM</sequence>
<name>A0ABD1K1H7_9TELE</name>
<accession>A0ABD1K1H7</accession>
<feature type="compositionally biased region" description="Basic residues" evidence="1">
    <location>
        <begin position="104"/>
        <end position="119"/>
    </location>
</feature>
<dbReference type="Proteomes" id="UP001591681">
    <property type="component" value="Unassembled WGS sequence"/>
</dbReference>
<evidence type="ECO:0000313" key="3">
    <source>
        <dbReference type="Proteomes" id="UP001591681"/>
    </source>
</evidence>